<dbReference type="InterPro" id="IPR011600">
    <property type="entry name" value="Pept_C14_caspase"/>
</dbReference>
<organism evidence="3 4">
    <name type="scientific">Penicillium daleae</name>
    <dbReference type="NCBI Taxonomy" id="63821"/>
    <lineage>
        <taxon>Eukaryota</taxon>
        <taxon>Fungi</taxon>
        <taxon>Dikarya</taxon>
        <taxon>Ascomycota</taxon>
        <taxon>Pezizomycotina</taxon>
        <taxon>Eurotiomycetes</taxon>
        <taxon>Eurotiomycetidae</taxon>
        <taxon>Eurotiales</taxon>
        <taxon>Aspergillaceae</taxon>
        <taxon>Penicillium</taxon>
    </lineage>
</organism>
<sequence>MPRKKALLIGINYTGSKHQLNGCINDAMNVREYLVRDRGYSPDQRDMVILTDAPENRGTPFFPTGANMLAAFKWLVSGNNPGDSLWLSYSGHGSMFSLKAVLCSGEFLTKYFSKAKFEILMGTEILGMHLNHLDVTCKINPVLTILSFDDTICPVDFEQNGQITSDTLHKVIVSPMNPRSRLTILFDCCHSGSAVELPYVFRPDADGRVNMVNNVKEGMSLAKEASALLHGGFSVEKVRDVQSLIGRGSSLLHKFTHPDAPSDENGLADENFVEDWRNEGKDVWMFSGCADDQTSADTSMQGLATGAMSWAFINTMRHNPRQSYIQVLQSTRGMLENKYSQIPQLSVGGKYDLNQPVYV</sequence>
<protein>
    <recommendedName>
        <fullName evidence="2">Peptidase C14 caspase domain-containing protein</fullName>
    </recommendedName>
</protein>
<dbReference type="RefSeq" id="XP_056771441.1">
    <property type="nucleotide sequence ID" value="XM_056903674.1"/>
</dbReference>
<evidence type="ECO:0000259" key="2">
    <source>
        <dbReference type="Pfam" id="PF00656"/>
    </source>
</evidence>
<name>A0AAD6G869_9EURO</name>
<evidence type="ECO:0000256" key="1">
    <source>
        <dbReference type="ARBA" id="ARBA00009005"/>
    </source>
</evidence>
<evidence type="ECO:0000313" key="4">
    <source>
        <dbReference type="Proteomes" id="UP001213681"/>
    </source>
</evidence>
<dbReference type="GeneID" id="81593917"/>
<comment type="similarity">
    <text evidence="1">Belongs to the peptidase C14B family.</text>
</comment>
<reference evidence="3" key="2">
    <citation type="journal article" date="2023" name="IMA Fungus">
        <title>Comparative genomic study of the Penicillium genus elucidates a diverse pangenome and 15 lateral gene transfer events.</title>
        <authorList>
            <person name="Petersen C."/>
            <person name="Sorensen T."/>
            <person name="Nielsen M.R."/>
            <person name="Sondergaard T.E."/>
            <person name="Sorensen J.L."/>
            <person name="Fitzpatrick D.A."/>
            <person name="Frisvad J.C."/>
            <person name="Nielsen K.L."/>
        </authorList>
    </citation>
    <scope>NUCLEOTIDE SEQUENCE</scope>
    <source>
        <strain evidence="3">IBT 16125</strain>
    </source>
</reference>
<accession>A0AAD6G869</accession>
<dbReference type="PANTHER" id="PTHR48104:SF30">
    <property type="entry name" value="METACASPASE-1"/>
    <property type="match status" value="1"/>
</dbReference>
<dbReference type="GO" id="GO:0004197">
    <property type="term" value="F:cysteine-type endopeptidase activity"/>
    <property type="evidence" value="ECO:0007669"/>
    <property type="project" value="InterPro"/>
</dbReference>
<dbReference type="EMBL" id="JAPVEA010000001">
    <property type="protein sequence ID" value="KAJ5464594.1"/>
    <property type="molecule type" value="Genomic_DNA"/>
</dbReference>
<dbReference type="Proteomes" id="UP001213681">
    <property type="component" value="Unassembled WGS sequence"/>
</dbReference>
<dbReference type="AlphaFoldDB" id="A0AAD6G869"/>
<feature type="domain" description="Peptidase C14 caspase" evidence="2">
    <location>
        <begin position="145"/>
        <end position="346"/>
    </location>
</feature>
<keyword evidence="4" id="KW-1185">Reference proteome</keyword>
<dbReference type="Gene3D" id="3.40.50.12660">
    <property type="match status" value="3"/>
</dbReference>
<dbReference type="GO" id="GO:0005737">
    <property type="term" value="C:cytoplasm"/>
    <property type="evidence" value="ECO:0007669"/>
    <property type="project" value="TreeGrafter"/>
</dbReference>
<evidence type="ECO:0000313" key="3">
    <source>
        <dbReference type="EMBL" id="KAJ5464594.1"/>
    </source>
</evidence>
<dbReference type="GO" id="GO:0006508">
    <property type="term" value="P:proteolysis"/>
    <property type="evidence" value="ECO:0007669"/>
    <property type="project" value="InterPro"/>
</dbReference>
<proteinExistence type="inferred from homology"/>
<gene>
    <name evidence="3" type="ORF">N7458_000280</name>
</gene>
<comment type="caution">
    <text evidence="3">The sequence shown here is derived from an EMBL/GenBank/DDBJ whole genome shotgun (WGS) entry which is preliminary data.</text>
</comment>
<dbReference type="PANTHER" id="PTHR48104">
    <property type="entry name" value="METACASPASE-4"/>
    <property type="match status" value="1"/>
</dbReference>
<dbReference type="InterPro" id="IPR050452">
    <property type="entry name" value="Metacaspase"/>
</dbReference>
<dbReference type="Pfam" id="PF00656">
    <property type="entry name" value="Peptidase_C14"/>
    <property type="match status" value="2"/>
</dbReference>
<reference evidence="3" key="1">
    <citation type="submission" date="2022-12" db="EMBL/GenBank/DDBJ databases">
        <authorList>
            <person name="Petersen C."/>
        </authorList>
    </citation>
    <scope>NUCLEOTIDE SEQUENCE</scope>
    <source>
        <strain evidence="3">IBT 16125</strain>
    </source>
</reference>
<feature type="domain" description="Peptidase C14 caspase" evidence="2">
    <location>
        <begin position="3"/>
        <end position="120"/>
    </location>
</feature>